<protein>
    <recommendedName>
        <fullName evidence="4">Scaffolding protein</fullName>
    </recommendedName>
</protein>
<dbReference type="EMBL" id="LMWY01000062">
    <property type="protein sequence ID" value="KUN92041.1"/>
    <property type="molecule type" value="Genomic_DNA"/>
</dbReference>
<gene>
    <name evidence="2" type="ORF">AQJ67_41345</name>
</gene>
<name>A0A117RI39_9ACTN</name>
<organism evidence="2 3">
    <name type="scientific">Streptomyces caeruleatus</name>
    <dbReference type="NCBI Taxonomy" id="661399"/>
    <lineage>
        <taxon>Bacteria</taxon>
        <taxon>Bacillati</taxon>
        <taxon>Actinomycetota</taxon>
        <taxon>Actinomycetes</taxon>
        <taxon>Kitasatosporales</taxon>
        <taxon>Streptomycetaceae</taxon>
        <taxon>Streptomyces</taxon>
    </lineage>
</organism>
<dbReference type="OrthoDB" id="4204055at2"/>
<dbReference type="AlphaFoldDB" id="A0A117RI39"/>
<feature type="region of interest" description="Disordered" evidence="1">
    <location>
        <begin position="209"/>
        <end position="239"/>
    </location>
</feature>
<feature type="compositionally biased region" description="Basic and acidic residues" evidence="1">
    <location>
        <begin position="103"/>
        <end position="139"/>
    </location>
</feature>
<evidence type="ECO:0008006" key="4">
    <source>
        <dbReference type="Google" id="ProtNLM"/>
    </source>
</evidence>
<feature type="compositionally biased region" description="Acidic residues" evidence="1">
    <location>
        <begin position="41"/>
        <end position="55"/>
    </location>
</feature>
<feature type="region of interest" description="Disordered" evidence="1">
    <location>
        <begin position="1"/>
        <end position="139"/>
    </location>
</feature>
<proteinExistence type="predicted"/>
<comment type="caution">
    <text evidence="2">The sequence shown here is derived from an EMBL/GenBank/DDBJ whole genome shotgun (WGS) entry which is preliminary data.</text>
</comment>
<evidence type="ECO:0000256" key="1">
    <source>
        <dbReference type="SAM" id="MobiDB-lite"/>
    </source>
</evidence>
<feature type="compositionally biased region" description="Acidic residues" evidence="1">
    <location>
        <begin position="62"/>
        <end position="87"/>
    </location>
</feature>
<dbReference type="STRING" id="661399.AQJ67_41345"/>
<keyword evidence="3" id="KW-1185">Reference proteome</keyword>
<accession>A0A117RI39</accession>
<dbReference type="Proteomes" id="UP000053429">
    <property type="component" value="Unassembled WGS sequence"/>
</dbReference>
<reference evidence="2 3" key="1">
    <citation type="submission" date="2015-10" db="EMBL/GenBank/DDBJ databases">
        <title>Draft genome sequence of Streptomyces caeruleatus NRRL B-24802, type strain for the species Streptomyces caeruleatus.</title>
        <authorList>
            <person name="Ruckert C."/>
            <person name="Winkler A."/>
            <person name="Kalinowski J."/>
            <person name="Kampfer P."/>
            <person name="Glaeser S."/>
        </authorList>
    </citation>
    <scope>NUCLEOTIDE SEQUENCE [LARGE SCALE GENOMIC DNA]</scope>
    <source>
        <strain evidence="2 3">NRRL B-24802</strain>
    </source>
</reference>
<sequence>MMHAPLPVHPRTGARALGWRKARPGEDDSELYPVWPILGGAEDEDQDGDADDQGDDSGNASDDQDDSGADDSDGSADDDADPEGADELGDKGKRALASMKGKWRTERDKRRELERALAEKDGADDAEQARRKAETDAMAKANDRILKAEIRAAAKGRLADPKDAMTFLDLDQFEVGEDGEIDPEEVEEAITDLLKSKPYLAAATAKRFQGTGDGGAARKASRPKQLTQQDLKSMTPEAIDKARIDGRLDDLMAGK</sequence>
<evidence type="ECO:0000313" key="3">
    <source>
        <dbReference type="Proteomes" id="UP000053429"/>
    </source>
</evidence>
<evidence type="ECO:0000313" key="2">
    <source>
        <dbReference type="EMBL" id="KUN92041.1"/>
    </source>
</evidence>